<name>A0A934S4L1_9BACT</name>
<dbReference type="RefSeq" id="WP_200269563.1">
    <property type="nucleotide sequence ID" value="NZ_JAENIJ010000010.1"/>
</dbReference>
<organism evidence="2 3">
    <name type="scientific">Luteolibacter pohnpeiensis</name>
    <dbReference type="NCBI Taxonomy" id="454153"/>
    <lineage>
        <taxon>Bacteria</taxon>
        <taxon>Pseudomonadati</taxon>
        <taxon>Verrucomicrobiota</taxon>
        <taxon>Verrucomicrobiia</taxon>
        <taxon>Verrucomicrobiales</taxon>
        <taxon>Verrucomicrobiaceae</taxon>
        <taxon>Luteolibacter</taxon>
    </lineage>
</organism>
<proteinExistence type="predicted"/>
<dbReference type="Pfam" id="PF00535">
    <property type="entry name" value="Glycos_transf_2"/>
    <property type="match status" value="1"/>
</dbReference>
<comment type="caution">
    <text evidence="2">The sequence shown here is derived from an EMBL/GenBank/DDBJ whole genome shotgun (WGS) entry which is preliminary data.</text>
</comment>
<dbReference type="PANTHER" id="PTHR43685:SF2">
    <property type="entry name" value="GLYCOSYLTRANSFERASE 2-LIKE DOMAIN-CONTAINING PROTEIN"/>
    <property type="match status" value="1"/>
</dbReference>
<protein>
    <submittedName>
        <fullName evidence="2">Glycosyltransferase</fullName>
    </submittedName>
</protein>
<dbReference type="InterPro" id="IPR029044">
    <property type="entry name" value="Nucleotide-diphossugar_trans"/>
</dbReference>
<feature type="domain" description="Glycosyltransferase 2-like" evidence="1">
    <location>
        <begin position="9"/>
        <end position="128"/>
    </location>
</feature>
<reference evidence="2" key="1">
    <citation type="submission" date="2021-01" db="EMBL/GenBank/DDBJ databases">
        <title>Modified the classification status of verrucomicrobia.</title>
        <authorList>
            <person name="Feng X."/>
        </authorList>
    </citation>
    <scope>NUCLEOTIDE SEQUENCE</scope>
    <source>
        <strain evidence="2">KCTC 22041</strain>
    </source>
</reference>
<gene>
    <name evidence="2" type="ORF">JIN85_08395</name>
</gene>
<evidence type="ECO:0000313" key="3">
    <source>
        <dbReference type="Proteomes" id="UP000603141"/>
    </source>
</evidence>
<evidence type="ECO:0000313" key="2">
    <source>
        <dbReference type="EMBL" id="MBK1882431.1"/>
    </source>
</evidence>
<dbReference type="InterPro" id="IPR050834">
    <property type="entry name" value="Glycosyltransf_2"/>
</dbReference>
<dbReference type="AlphaFoldDB" id="A0A934S4L1"/>
<dbReference type="SUPFAM" id="SSF53448">
    <property type="entry name" value="Nucleotide-diphospho-sugar transferases"/>
    <property type="match status" value="1"/>
</dbReference>
<dbReference type="Gene3D" id="3.90.550.10">
    <property type="entry name" value="Spore Coat Polysaccharide Biosynthesis Protein SpsA, Chain A"/>
    <property type="match status" value="1"/>
</dbReference>
<keyword evidence="3" id="KW-1185">Reference proteome</keyword>
<sequence length="295" mass="33267">MTEFPKAVSVVMRCKDEGWAVGGTLRQLFNQTFDGEIELIVIDSGSTDGSLETLAAANPAKLIQIKPSEYVPGVVMNRGAAEASHDWIIYLNADAEPVGTDWLKELLTTAIETPNFGAAFSRQIARPDCQAVFAHGLEQCFGPQRESANWEHFFSMVSSITHRSVLDAHPFREDLQYAEDDEWTRRLIENGYQIPFSEKSVVMHSHNYTLQQSYKRAFGDAKAMAATAEKPPENALTRWLAIGLGWANDTRKDLKWCAANHRLTEMPHAAAVRFYQRLGRNDGYRAGWKHYQRDT</sequence>
<dbReference type="EMBL" id="JAENIJ010000010">
    <property type="protein sequence ID" value="MBK1882431.1"/>
    <property type="molecule type" value="Genomic_DNA"/>
</dbReference>
<evidence type="ECO:0000259" key="1">
    <source>
        <dbReference type="Pfam" id="PF00535"/>
    </source>
</evidence>
<dbReference type="Proteomes" id="UP000603141">
    <property type="component" value="Unassembled WGS sequence"/>
</dbReference>
<dbReference type="InterPro" id="IPR001173">
    <property type="entry name" value="Glyco_trans_2-like"/>
</dbReference>
<accession>A0A934S4L1</accession>
<dbReference type="PANTHER" id="PTHR43685">
    <property type="entry name" value="GLYCOSYLTRANSFERASE"/>
    <property type="match status" value="1"/>
</dbReference>